<dbReference type="Proteomes" id="UP000265140">
    <property type="component" value="Chromosome 13"/>
</dbReference>
<dbReference type="PRINTS" id="PR00837">
    <property type="entry name" value="V5TPXLIKE"/>
</dbReference>
<organism evidence="2 3">
    <name type="scientific">Esox lucius</name>
    <name type="common">Northern pike</name>
    <dbReference type="NCBI Taxonomy" id="8010"/>
    <lineage>
        <taxon>Eukaryota</taxon>
        <taxon>Metazoa</taxon>
        <taxon>Chordata</taxon>
        <taxon>Craniata</taxon>
        <taxon>Vertebrata</taxon>
        <taxon>Euteleostomi</taxon>
        <taxon>Actinopterygii</taxon>
        <taxon>Neopterygii</taxon>
        <taxon>Teleostei</taxon>
        <taxon>Protacanthopterygii</taxon>
        <taxon>Esociformes</taxon>
        <taxon>Esocidae</taxon>
        <taxon>Esox</taxon>
    </lineage>
</organism>
<dbReference type="Gene3D" id="3.40.33.10">
    <property type="entry name" value="CAP"/>
    <property type="match status" value="1"/>
</dbReference>
<dbReference type="AlphaFoldDB" id="A0AAY5KC31"/>
<keyword evidence="3" id="KW-1185">Reference proteome</keyword>
<dbReference type="GeneTree" id="ENSGT00940000165492"/>
<dbReference type="SMART" id="SM00198">
    <property type="entry name" value="SCP"/>
    <property type="match status" value="1"/>
</dbReference>
<dbReference type="InterPro" id="IPR034113">
    <property type="entry name" value="SCP_GAPR1-like"/>
</dbReference>
<name>A0AAY5KC31_ESOLU</name>
<evidence type="ECO:0000259" key="1">
    <source>
        <dbReference type="SMART" id="SM00198"/>
    </source>
</evidence>
<evidence type="ECO:0000313" key="2">
    <source>
        <dbReference type="Ensembl" id="ENSELUP00000086311.1"/>
    </source>
</evidence>
<reference evidence="2" key="2">
    <citation type="submission" date="2025-08" db="UniProtKB">
        <authorList>
            <consortium name="Ensembl"/>
        </authorList>
    </citation>
    <scope>IDENTIFICATION</scope>
</reference>
<dbReference type="SUPFAM" id="SSF55797">
    <property type="entry name" value="PR-1-like"/>
    <property type="match status" value="1"/>
</dbReference>
<dbReference type="FunFam" id="3.40.33.10:FF:000002">
    <property type="entry name" value="Golgi-associated plant pathogenesis-related protein 1"/>
    <property type="match status" value="1"/>
</dbReference>
<dbReference type="InterPro" id="IPR035940">
    <property type="entry name" value="CAP_sf"/>
</dbReference>
<dbReference type="Ensembl" id="ENSELUT00000090328.1">
    <property type="protein sequence ID" value="ENSELUP00000086311.1"/>
    <property type="gene ID" value="ENSELUG00000040069.1"/>
</dbReference>
<evidence type="ECO:0000313" key="3">
    <source>
        <dbReference type="Proteomes" id="UP000265140"/>
    </source>
</evidence>
<protein>
    <recommendedName>
        <fullName evidence="1">SCP domain-containing protein</fullName>
    </recommendedName>
</protein>
<feature type="domain" description="SCP" evidence="1">
    <location>
        <begin position="5"/>
        <end position="137"/>
    </location>
</feature>
<dbReference type="Pfam" id="PF00188">
    <property type="entry name" value="CAP"/>
    <property type="match status" value="1"/>
</dbReference>
<dbReference type="InterPro" id="IPR001283">
    <property type="entry name" value="CRISP-related"/>
</dbReference>
<dbReference type="InterPro" id="IPR014044">
    <property type="entry name" value="CAP_dom"/>
</dbReference>
<dbReference type="PANTHER" id="PTHR10334">
    <property type="entry name" value="CYSTEINE-RICH SECRETORY PROTEIN-RELATED"/>
    <property type="match status" value="1"/>
</dbReference>
<dbReference type="CDD" id="cd05382">
    <property type="entry name" value="CAP_GAPR1-like"/>
    <property type="match status" value="1"/>
</dbReference>
<proteinExistence type="predicted"/>
<sequence>MAGASFEQEFLDTHNAYRKKHGSSPMTLSRDFCNSARKWAEHLVAIQNVVHSNGEIGENIFCATSTPPQTLTGKEAVDSWYSEVKDYNDSNPGFDLKTGNFTQVVWEESTELGVGLGIDGGTVYVVGHYKPSGNKSGDGCMNDCSKKNSLAPRQKSRHLCQTTCALQLRKTSALLLEQFFLSLFFLCIPLLSSSE</sequence>
<accession>A0AAY5KC31</accession>
<reference evidence="2" key="3">
    <citation type="submission" date="2025-09" db="UniProtKB">
        <authorList>
            <consortium name="Ensembl"/>
        </authorList>
    </citation>
    <scope>IDENTIFICATION</scope>
</reference>
<reference evidence="2 3" key="1">
    <citation type="submission" date="2020-02" db="EMBL/GenBank/DDBJ databases">
        <title>Esox lucius (northern pike) genome, fEsoLuc1, primary haplotype.</title>
        <authorList>
            <person name="Myers G."/>
            <person name="Karagic N."/>
            <person name="Meyer A."/>
            <person name="Pippel M."/>
            <person name="Reichard M."/>
            <person name="Winkler S."/>
            <person name="Tracey A."/>
            <person name="Sims Y."/>
            <person name="Howe K."/>
            <person name="Rhie A."/>
            <person name="Formenti G."/>
            <person name="Durbin R."/>
            <person name="Fedrigo O."/>
            <person name="Jarvis E.D."/>
        </authorList>
    </citation>
    <scope>NUCLEOTIDE SEQUENCE [LARGE SCALE GENOMIC DNA]</scope>
</reference>